<evidence type="ECO:0000256" key="6">
    <source>
        <dbReference type="ARBA" id="ARBA00070228"/>
    </source>
</evidence>
<feature type="region of interest" description="Disordered" evidence="7">
    <location>
        <begin position="30"/>
        <end position="60"/>
    </location>
</feature>
<accession>A0A5S5CAV4</accession>
<evidence type="ECO:0000256" key="5">
    <source>
        <dbReference type="ARBA" id="ARBA00055538"/>
    </source>
</evidence>
<dbReference type="InterPro" id="IPR015168">
    <property type="entry name" value="SsuA/THI5"/>
</dbReference>
<dbReference type="PANTHER" id="PTHR30024:SF42">
    <property type="entry name" value="ALIPHATIC SULFONATES-BINDING PROTEIN-RELATED"/>
    <property type="match status" value="1"/>
</dbReference>
<evidence type="ECO:0000256" key="4">
    <source>
        <dbReference type="ARBA" id="ARBA00022729"/>
    </source>
</evidence>
<evidence type="ECO:0000259" key="9">
    <source>
        <dbReference type="SMART" id="SM00062"/>
    </source>
</evidence>
<feature type="signal peptide" evidence="8">
    <location>
        <begin position="1"/>
        <end position="20"/>
    </location>
</feature>
<dbReference type="EMBL" id="VNHS01000004">
    <property type="protein sequence ID" value="TYP75632.1"/>
    <property type="molecule type" value="Genomic_DNA"/>
</dbReference>
<feature type="compositionally biased region" description="Low complexity" evidence="7">
    <location>
        <begin position="30"/>
        <end position="52"/>
    </location>
</feature>
<evidence type="ECO:0000313" key="10">
    <source>
        <dbReference type="EMBL" id="TYP75632.1"/>
    </source>
</evidence>
<dbReference type="GO" id="GO:0042626">
    <property type="term" value="F:ATPase-coupled transmembrane transporter activity"/>
    <property type="evidence" value="ECO:0007669"/>
    <property type="project" value="InterPro"/>
</dbReference>
<dbReference type="Pfam" id="PF09084">
    <property type="entry name" value="NMT1"/>
    <property type="match status" value="1"/>
</dbReference>
<evidence type="ECO:0000256" key="2">
    <source>
        <dbReference type="ARBA" id="ARBA00010742"/>
    </source>
</evidence>
<evidence type="ECO:0000256" key="3">
    <source>
        <dbReference type="ARBA" id="ARBA00022448"/>
    </source>
</evidence>
<name>A0A5S5CAV4_9BACL</name>
<sequence length="356" mass="37780">MKRFTLSWAAIVLVFALVLAGCGTSNEAANAGGSANAQASGGETEKAAAGNATDDDAAKPSGEKAKVNIAINGGLNPLIIAQEKGWLDEAFGKLNAEISWSKFTSGPPLLESLVAGRVDLSFLGDGAAITGVSNKLPFRVVGLITEGERLNTVLVPAASEIAKIEDLKGKTVGLAKGTTSHVYLIKVLTAHGLKQEDVKLINLQFDDAQAAFEAGKLDAWVSIDPYVSMNAAQKKAKALDAGIAVQAPVSMIAHTDFAKNHPEIVVEYLKQYKQALDWQYANLDEAVAIYEKLTKIPAPILKQVLENSQTGLSAYTQKALDAQQASADILLENKFLKQPTTFKDAVDDSFVNEALQ</sequence>
<dbReference type="FunFam" id="3.40.190.10:FF:000050">
    <property type="entry name" value="Sulfonate ABC transporter substrate-binding protein"/>
    <property type="match status" value="1"/>
</dbReference>
<keyword evidence="11" id="KW-1185">Reference proteome</keyword>
<dbReference type="InterPro" id="IPR001638">
    <property type="entry name" value="Solute-binding_3/MltF_N"/>
</dbReference>
<dbReference type="AlphaFoldDB" id="A0A5S5CAV4"/>
<feature type="domain" description="Solute-binding protein family 3/N-terminal" evidence="9">
    <location>
        <begin position="66"/>
        <end position="286"/>
    </location>
</feature>
<evidence type="ECO:0000256" key="1">
    <source>
        <dbReference type="ARBA" id="ARBA00004418"/>
    </source>
</evidence>
<keyword evidence="4 8" id="KW-0732">Signal</keyword>
<dbReference type="OrthoDB" id="286202at2"/>
<dbReference type="NCBIfam" id="TIGR01728">
    <property type="entry name" value="SsuA_fam"/>
    <property type="match status" value="1"/>
</dbReference>
<dbReference type="Proteomes" id="UP000323257">
    <property type="component" value="Unassembled WGS sequence"/>
</dbReference>
<keyword evidence="3" id="KW-0813">Transport</keyword>
<reference evidence="10 11" key="1">
    <citation type="submission" date="2019-07" db="EMBL/GenBank/DDBJ databases">
        <title>Genomic Encyclopedia of Type Strains, Phase III (KMG-III): the genomes of soil and plant-associated and newly described type strains.</title>
        <authorList>
            <person name="Whitman W."/>
        </authorList>
    </citation>
    <scope>NUCLEOTIDE SEQUENCE [LARGE SCALE GENOMIC DNA]</scope>
    <source>
        <strain evidence="10 11">BL24</strain>
    </source>
</reference>
<protein>
    <recommendedName>
        <fullName evidence="6">Putative aliphatic sulfonates-binding protein</fullName>
    </recommendedName>
</protein>
<evidence type="ECO:0000256" key="8">
    <source>
        <dbReference type="SAM" id="SignalP"/>
    </source>
</evidence>
<dbReference type="Gene3D" id="3.40.190.10">
    <property type="entry name" value="Periplasmic binding protein-like II"/>
    <property type="match status" value="2"/>
</dbReference>
<comment type="caution">
    <text evidence="10">The sequence shown here is derived from an EMBL/GenBank/DDBJ whole genome shotgun (WGS) entry which is preliminary data.</text>
</comment>
<evidence type="ECO:0000313" key="11">
    <source>
        <dbReference type="Proteomes" id="UP000323257"/>
    </source>
</evidence>
<dbReference type="SMART" id="SM00062">
    <property type="entry name" value="PBPb"/>
    <property type="match status" value="1"/>
</dbReference>
<dbReference type="GO" id="GO:0042597">
    <property type="term" value="C:periplasmic space"/>
    <property type="evidence" value="ECO:0007669"/>
    <property type="project" value="UniProtKB-SubCell"/>
</dbReference>
<comment type="similarity">
    <text evidence="2">Belongs to the bacterial solute-binding protein SsuA/TauA family.</text>
</comment>
<gene>
    <name evidence="10" type="ORF">BCM02_104312</name>
</gene>
<feature type="chain" id="PRO_5039146672" description="Putative aliphatic sulfonates-binding protein" evidence="8">
    <location>
        <begin position="21"/>
        <end position="356"/>
    </location>
</feature>
<dbReference type="RefSeq" id="WP_148929551.1">
    <property type="nucleotide sequence ID" value="NZ_VNHS01000004.1"/>
</dbReference>
<dbReference type="CDD" id="cd01008">
    <property type="entry name" value="PBP2_NrtA_SsuA_CpmA_like"/>
    <property type="match status" value="1"/>
</dbReference>
<comment type="subcellular location">
    <subcellularLocation>
        <location evidence="1">Periplasm</location>
    </subcellularLocation>
</comment>
<dbReference type="InterPro" id="IPR010067">
    <property type="entry name" value="ABC_SsuA_sub-bd"/>
</dbReference>
<organism evidence="10 11">
    <name type="scientific">Paenibacillus methanolicus</name>
    <dbReference type="NCBI Taxonomy" id="582686"/>
    <lineage>
        <taxon>Bacteria</taxon>
        <taxon>Bacillati</taxon>
        <taxon>Bacillota</taxon>
        <taxon>Bacilli</taxon>
        <taxon>Bacillales</taxon>
        <taxon>Paenibacillaceae</taxon>
        <taxon>Paenibacillus</taxon>
    </lineage>
</organism>
<dbReference type="PANTHER" id="PTHR30024">
    <property type="entry name" value="ALIPHATIC SULFONATES-BINDING PROTEIN-RELATED"/>
    <property type="match status" value="1"/>
</dbReference>
<comment type="function">
    <text evidence="5">Part of a binding-protein-dependent transport system for aliphatic sulfonates. Putative binding protein.</text>
</comment>
<dbReference type="GO" id="GO:0016020">
    <property type="term" value="C:membrane"/>
    <property type="evidence" value="ECO:0007669"/>
    <property type="project" value="InterPro"/>
</dbReference>
<dbReference type="PROSITE" id="PS51257">
    <property type="entry name" value="PROKAR_LIPOPROTEIN"/>
    <property type="match status" value="1"/>
</dbReference>
<dbReference type="SUPFAM" id="SSF53850">
    <property type="entry name" value="Periplasmic binding protein-like II"/>
    <property type="match status" value="1"/>
</dbReference>
<evidence type="ECO:0000256" key="7">
    <source>
        <dbReference type="SAM" id="MobiDB-lite"/>
    </source>
</evidence>
<proteinExistence type="inferred from homology"/>